<dbReference type="EMBL" id="ACGO02000004">
    <property type="protein sequence ID" value="EFJ68963.1"/>
    <property type="molecule type" value="Genomic_DNA"/>
</dbReference>
<organism evidence="2 3">
    <name type="scientific">Lactobacillus paragasseri JV-V03</name>
    <dbReference type="NCBI Taxonomy" id="525326"/>
    <lineage>
        <taxon>Bacteria</taxon>
        <taxon>Bacillati</taxon>
        <taxon>Bacillota</taxon>
        <taxon>Bacilli</taxon>
        <taxon>Lactobacillales</taxon>
        <taxon>Lactobacillaceae</taxon>
        <taxon>Lactobacillus</taxon>
    </lineage>
</organism>
<accession>A0AA87A1W3</accession>
<dbReference type="RefSeq" id="WP_003649848.1">
    <property type="nucleotide sequence ID" value="NZ_CP040501.1"/>
</dbReference>
<dbReference type="PROSITE" id="PS51664">
    <property type="entry name" value="YCAO"/>
    <property type="match status" value="1"/>
</dbReference>
<dbReference type="PANTHER" id="PTHR37809">
    <property type="entry name" value="RIBOSOMAL PROTEIN S12 METHYLTHIOTRANSFERASE ACCESSORY FACTOR YCAO"/>
    <property type="match status" value="1"/>
</dbReference>
<dbReference type="AlphaFoldDB" id="A0AA87A1W3"/>
<gene>
    <name evidence="2" type="ORF">HMPREF0514_11730</name>
</gene>
<evidence type="ECO:0000259" key="1">
    <source>
        <dbReference type="PROSITE" id="PS51664"/>
    </source>
</evidence>
<dbReference type="PANTHER" id="PTHR37809:SF1">
    <property type="entry name" value="RIBOSOMAL PROTEIN S12 METHYLTHIOTRANSFERASE ACCESSORY FACTOR YCAO"/>
    <property type="match status" value="1"/>
</dbReference>
<feature type="domain" description="YcaO" evidence="1">
    <location>
        <begin position="196"/>
        <end position="585"/>
    </location>
</feature>
<protein>
    <submittedName>
        <fullName evidence="2">YcaO-like family</fullName>
    </submittedName>
</protein>
<name>A0AA87A1W3_9LACO</name>
<evidence type="ECO:0000313" key="3">
    <source>
        <dbReference type="Proteomes" id="UP000003672"/>
    </source>
</evidence>
<dbReference type="Proteomes" id="UP000003672">
    <property type="component" value="Unassembled WGS sequence"/>
</dbReference>
<sequence length="585" mass="68247">MKKITSTNQKIIIDLFNKILISYIPKNALLKCCRFCIFRRFINTRKDRKIIKNISYKEIDSSSIFSSIVNELINYLKNDKQLVDDKFRRKVFIVDKKTLSIDVSYCLAVPDCPFCSTLPKDSMNLAEKNGKCILNNLNQAGMPYRFRSSRYWDKILENTVLDKNLGIITTLLDYKEKYFNNAVAILPLLDGRDEPGTGRTGRLESSRGIALLEAMERYAGFYPKGKETTVYESYNQLLKKVSKKHILSIDKYILNQDSIIPKKSNIFNFDKKQKYHWIWGYDIVNRCPRLIPETLAYYGMTLKNSTYKKEIIAYEISNGCSTGSSLLEASYYSLLEVIERDSFLTYWYMPHRIDKIDIINLKDKKLQSDINIFFEEYPDFALSFYNISNDTRVPVILCTIKRKKVKKDKMNFMCAASANFNVYKAMFNSLHEITSIFNGLQKKFTSNINSIKAKYTNLNNIEKMEDHSLAYGYYQNLKYINFENNVARMVTPEALTTKLDEEGLCQQFKFIINTFRKQNREVIIVDQTTEEMNKINLFCTKVLVSGLLPMTFGAKNARISNLRKEDITNYFKENITVKYLPHPFP</sequence>
<dbReference type="Pfam" id="PF02624">
    <property type="entry name" value="YcaO"/>
    <property type="match status" value="1"/>
</dbReference>
<dbReference type="Gene3D" id="3.30.40.250">
    <property type="match status" value="1"/>
</dbReference>
<dbReference type="Gene3D" id="3.30.1330.230">
    <property type="match status" value="1"/>
</dbReference>
<dbReference type="Gene3D" id="3.30.160.660">
    <property type="match status" value="1"/>
</dbReference>
<comment type="caution">
    <text evidence="2">The sequence shown here is derived from an EMBL/GenBank/DDBJ whole genome shotgun (WGS) entry which is preliminary data.</text>
</comment>
<evidence type="ECO:0000313" key="2">
    <source>
        <dbReference type="EMBL" id="EFJ68963.1"/>
    </source>
</evidence>
<reference evidence="2 3" key="1">
    <citation type="submission" date="2010-06" db="EMBL/GenBank/DDBJ databases">
        <authorList>
            <person name="Muzny D."/>
            <person name="Qin X."/>
            <person name="Buhay C."/>
            <person name="Dugan-Rocha S."/>
            <person name="Ding Y."/>
            <person name="Chen G."/>
            <person name="Hawes A."/>
            <person name="Holder M."/>
            <person name="Jhangiani S."/>
            <person name="Johnson A."/>
            <person name="Khan Z."/>
            <person name="Li Z."/>
            <person name="Liu W."/>
            <person name="Liu X."/>
            <person name="Perez L."/>
            <person name="Shen H."/>
            <person name="Wang Q."/>
            <person name="Watt J."/>
            <person name="Xi L."/>
            <person name="Xin Y."/>
            <person name="Zhou J."/>
            <person name="Deng J."/>
            <person name="Jiang H."/>
            <person name="Liu Y."/>
            <person name="Qu J."/>
            <person name="Song X.-Z."/>
            <person name="Zhang L."/>
            <person name="Villasana D."/>
            <person name="Johnson A."/>
            <person name="Liu J."/>
            <person name="Liyanage D."/>
            <person name="Lorensuhewa L."/>
            <person name="Robinson T."/>
            <person name="Song A."/>
            <person name="Song B.-B."/>
            <person name="Dinh H."/>
            <person name="Thornton R."/>
            <person name="Coyle M."/>
            <person name="Francisco L."/>
            <person name="Jackson L."/>
            <person name="Javaid M."/>
            <person name="Korchina V."/>
            <person name="Kovar C."/>
            <person name="Mata R."/>
            <person name="Mathew T."/>
            <person name="Ngo R."/>
            <person name="Nguyen L."/>
            <person name="Nguyen N."/>
            <person name="Okwuonu G."/>
            <person name="Ongeri F."/>
            <person name="Pham C."/>
            <person name="Simmons D."/>
            <person name="Wilczek-Boney K."/>
            <person name="Hale W."/>
            <person name="Jakkamsetti A."/>
            <person name="Pham P."/>
            <person name="Ruth R."/>
            <person name="San Lucas F."/>
            <person name="Warren J."/>
            <person name="Zhang J."/>
            <person name="Zhao Z."/>
            <person name="Zhou C."/>
            <person name="Zhu D."/>
            <person name="Lee S."/>
            <person name="Bess C."/>
            <person name="Blankenburg K."/>
            <person name="Forbes L."/>
            <person name="Fu Q."/>
            <person name="Gubbala S."/>
            <person name="Hirani K."/>
            <person name="Jayaseelan J.C."/>
            <person name="Lara F."/>
            <person name="Munidasa M."/>
            <person name="Palculict T."/>
            <person name="Patil S."/>
            <person name="Pu L.-L."/>
            <person name="Saada N."/>
            <person name="Tang L."/>
            <person name="Weissenberger G."/>
            <person name="Zhu Y."/>
            <person name="Hemphill L."/>
            <person name="Shang Y."/>
            <person name="Youmans B."/>
            <person name="Ayvaz T."/>
            <person name="Ross M."/>
            <person name="Santibanez J."/>
            <person name="Aqrawi P."/>
            <person name="Gross S."/>
            <person name="Joshi V."/>
            <person name="Fowler G."/>
            <person name="Nazareth L."/>
            <person name="Reid J."/>
            <person name="Worley K."/>
            <person name="Petrosino J."/>
            <person name="Highlander S."/>
            <person name="Gibbs R."/>
        </authorList>
    </citation>
    <scope>NUCLEOTIDE SEQUENCE [LARGE SCALE GENOMIC DNA]</scope>
    <source>
        <strain evidence="2 3">JV-V03</strain>
    </source>
</reference>
<proteinExistence type="predicted"/>
<dbReference type="InterPro" id="IPR003776">
    <property type="entry name" value="YcaO-like_dom"/>
</dbReference>